<dbReference type="InterPro" id="IPR042123">
    <property type="entry name" value="Zip3/RNF212-like"/>
</dbReference>
<dbReference type="PROSITE" id="PS50089">
    <property type="entry name" value="ZF_RING_2"/>
    <property type="match status" value="1"/>
</dbReference>
<feature type="domain" description="RING-type" evidence="6">
    <location>
        <begin position="6"/>
        <end position="43"/>
    </location>
</feature>
<dbReference type="GO" id="GO:0008270">
    <property type="term" value="F:zinc ion binding"/>
    <property type="evidence" value="ECO:0007669"/>
    <property type="project" value="UniProtKB-KW"/>
</dbReference>
<dbReference type="GO" id="GO:0000795">
    <property type="term" value="C:synaptonemal complex"/>
    <property type="evidence" value="ECO:0007669"/>
    <property type="project" value="InterPro"/>
</dbReference>
<keyword evidence="1 4" id="KW-0479">Metal-binding</keyword>
<name>A0A8R1EV58_CAEJA</name>
<dbReference type="PANTHER" id="PTHR22663">
    <property type="entry name" value="RING FINGER PROTEIN NARYA-RELATED"/>
    <property type="match status" value="1"/>
</dbReference>
<evidence type="ECO:0000313" key="7">
    <source>
        <dbReference type="EnsemblMetazoa" id="CJA41104.1"/>
    </source>
</evidence>
<dbReference type="GO" id="GO:0007131">
    <property type="term" value="P:reciprocal meiotic recombination"/>
    <property type="evidence" value="ECO:0007669"/>
    <property type="project" value="InterPro"/>
</dbReference>
<protein>
    <submittedName>
        <fullName evidence="7">RING-type domain-containing protein</fullName>
    </submittedName>
</protein>
<dbReference type="EnsemblMetazoa" id="CJA41104.1">
    <property type="protein sequence ID" value="CJA41104.1"/>
    <property type="gene ID" value="WBGene00216952"/>
</dbReference>
<evidence type="ECO:0000256" key="5">
    <source>
        <dbReference type="SAM" id="Coils"/>
    </source>
</evidence>
<keyword evidence="8" id="KW-1185">Reference proteome</keyword>
<evidence type="ECO:0000256" key="3">
    <source>
        <dbReference type="ARBA" id="ARBA00023254"/>
    </source>
</evidence>
<accession>A0A8R1EV58</accession>
<keyword evidence="2" id="KW-0862">Zinc</keyword>
<keyword evidence="3" id="KW-0469">Meiosis</keyword>
<reference evidence="8" key="1">
    <citation type="submission" date="2010-08" db="EMBL/GenBank/DDBJ databases">
        <authorList>
            <consortium name="Caenorhabditis japonica Sequencing Consortium"/>
            <person name="Wilson R.K."/>
        </authorList>
    </citation>
    <scope>NUCLEOTIDE SEQUENCE [LARGE SCALE GENOMIC DNA]</scope>
    <source>
        <strain evidence="8">DF5081</strain>
    </source>
</reference>
<keyword evidence="5" id="KW-0175">Coiled coil</keyword>
<dbReference type="Gene3D" id="1.10.287.1490">
    <property type="match status" value="1"/>
</dbReference>
<dbReference type="AlphaFoldDB" id="A0A8R1EV58"/>
<dbReference type="GO" id="GO:0019789">
    <property type="term" value="F:SUMO transferase activity"/>
    <property type="evidence" value="ECO:0007669"/>
    <property type="project" value="InterPro"/>
</dbReference>
<evidence type="ECO:0000256" key="2">
    <source>
        <dbReference type="ARBA" id="ARBA00022833"/>
    </source>
</evidence>
<dbReference type="GO" id="GO:0007129">
    <property type="term" value="P:homologous chromosome pairing at meiosis"/>
    <property type="evidence" value="ECO:0007669"/>
    <property type="project" value="TreeGrafter"/>
</dbReference>
<sequence length="221" mass="25050">MEFILCNKCGISPAKRQLLITSCSHVTCEQCLAQRADFCPVCKNPTKTLKLDKNLPKNVKRMFANPSVLAAEAQKRLVRIMAFQKEQQAIQMKIEVKKEAGRKDQISKLEQKTQEIASHLQKIEAFHENTTKKIKKIESENEKLEKLIKKTEEELAAVQTNENYDDFFLRDTPTCSSPSADSNTDQEDMFDFDLLGLKSRADALDDQLSSSQGSSRQGSLF</sequence>
<reference evidence="7" key="2">
    <citation type="submission" date="2022-06" db="UniProtKB">
        <authorList>
            <consortium name="EnsemblMetazoa"/>
        </authorList>
    </citation>
    <scope>IDENTIFICATION</scope>
    <source>
        <strain evidence="7">DF5081</strain>
    </source>
</reference>
<dbReference type="PANTHER" id="PTHR22663:SF17">
    <property type="entry name" value="RING FINGER PROTEIN NARYA-RELATED"/>
    <property type="match status" value="1"/>
</dbReference>
<dbReference type="InterPro" id="IPR013083">
    <property type="entry name" value="Znf_RING/FYVE/PHD"/>
</dbReference>
<dbReference type="Pfam" id="PF14634">
    <property type="entry name" value="zf-RING_5"/>
    <property type="match status" value="1"/>
</dbReference>
<evidence type="ECO:0000313" key="8">
    <source>
        <dbReference type="Proteomes" id="UP000005237"/>
    </source>
</evidence>
<keyword evidence="1 4" id="KW-0863">Zinc-finger</keyword>
<dbReference type="InterPro" id="IPR001841">
    <property type="entry name" value="Znf_RING"/>
</dbReference>
<dbReference type="SUPFAM" id="SSF57850">
    <property type="entry name" value="RING/U-box"/>
    <property type="match status" value="1"/>
</dbReference>
<organism evidence="7 8">
    <name type="scientific">Caenorhabditis japonica</name>
    <dbReference type="NCBI Taxonomy" id="281687"/>
    <lineage>
        <taxon>Eukaryota</taxon>
        <taxon>Metazoa</taxon>
        <taxon>Ecdysozoa</taxon>
        <taxon>Nematoda</taxon>
        <taxon>Chromadorea</taxon>
        <taxon>Rhabditida</taxon>
        <taxon>Rhabditina</taxon>
        <taxon>Rhabditomorpha</taxon>
        <taxon>Rhabditoidea</taxon>
        <taxon>Rhabditidae</taxon>
        <taxon>Peloderinae</taxon>
        <taxon>Caenorhabditis</taxon>
    </lineage>
</organism>
<evidence type="ECO:0000259" key="6">
    <source>
        <dbReference type="PROSITE" id="PS50089"/>
    </source>
</evidence>
<dbReference type="GO" id="GO:0016925">
    <property type="term" value="P:protein sumoylation"/>
    <property type="evidence" value="ECO:0007669"/>
    <property type="project" value="TreeGrafter"/>
</dbReference>
<feature type="coiled-coil region" evidence="5">
    <location>
        <begin position="109"/>
        <end position="161"/>
    </location>
</feature>
<evidence type="ECO:0000256" key="4">
    <source>
        <dbReference type="PROSITE-ProRule" id="PRU00175"/>
    </source>
</evidence>
<dbReference type="Proteomes" id="UP000005237">
    <property type="component" value="Unassembled WGS sequence"/>
</dbReference>
<dbReference type="Gene3D" id="3.30.40.10">
    <property type="entry name" value="Zinc/RING finger domain, C3HC4 (zinc finger)"/>
    <property type="match status" value="1"/>
</dbReference>
<evidence type="ECO:0000256" key="1">
    <source>
        <dbReference type="ARBA" id="ARBA00022771"/>
    </source>
</evidence>
<proteinExistence type="predicted"/>